<sequence>MLVLRGRDERGPEGRLARDVADRSAFLGAHLLDLPGETGSAVAEVDVAPRHDGIGRDDLDRLVELLGEPGRQVRVTDAHRLHRVAQAMPVEPAAQRDLKLHRVHVVVPVRGAGMEEQPLL</sequence>
<dbReference type="Proteomes" id="UP000467105">
    <property type="component" value="Chromosome"/>
</dbReference>
<organism evidence="1 2">
    <name type="scientific">Mycobacterium parmense</name>
    <dbReference type="NCBI Taxonomy" id="185642"/>
    <lineage>
        <taxon>Bacteria</taxon>
        <taxon>Bacillati</taxon>
        <taxon>Actinomycetota</taxon>
        <taxon>Actinomycetes</taxon>
        <taxon>Mycobacteriales</taxon>
        <taxon>Mycobacteriaceae</taxon>
        <taxon>Mycobacterium</taxon>
        <taxon>Mycobacterium simiae complex</taxon>
    </lineage>
</organism>
<evidence type="ECO:0000313" key="2">
    <source>
        <dbReference type="Proteomes" id="UP000467105"/>
    </source>
</evidence>
<keyword evidence="2" id="KW-1185">Reference proteome</keyword>
<accession>A0A7I7YRU0</accession>
<dbReference type="EMBL" id="AP022614">
    <property type="protein sequence ID" value="BBZ44470.1"/>
    <property type="molecule type" value="Genomic_DNA"/>
</dbReference>
<dbReference type="AlphaFoldDB" id="A0A7I7YRU0"/>
<gene>
    <name evidence="1" type="ORF">MPRM_17510</name>
</gene>
<protein>
    <submittedName>
        <fullName evidence="1">Uncharacterized protein</fullName>
    </submittedName>
</protein>
<proteinExistence type="predicted"/>
<reference evidence="1 2" key="1">
    <citation type="journal article" date="2019" name="Emerg. Microbes Infect.">
        <title>Comprehensive subspecies identification of 175 nontuberculous mycobacteria species based on 7547 genomic profiles.</title>
        <authorList>
            <person name="Matsumoto Y."/>
            <person name="Kinjo T."/>
            <person name="Motooka D."/>
            <person name="Nabeya D."/>
            <person name="Jung N."/>
            <person name="Uechi K."/>
            <person name="Horii T."/>
            <person name="Iida T."/>
            <person name="Fujita J."/>
            <person name="Nakamura S."/>
        </authorList>
    </citation>
    <scope>NUCLEOTIDE SEQUENCE [LARGE SCALE GENOMIC DNA]</scope>
    <source>
        <strain evidence="1 2">JCM 14742</strain>
    </source>
</reference>
<evidence type="ECO:0000313" key="1">
    <source>
        <dbReference type="EMBL" id="BBZ44470.1"/>
    </source>
</evidence>
<name>A0A7I7YRU0_9MYCO</name>